<protein>
    <submittedName>
        <fullName evidence="1">Uncharacterized protein</fullName>
    </submittedName>
</protein>
<name>A0A8T0EFW3_ARGBR</name>
<gene>
    <name evidence="1" type="ORF">HNY73_019134</name>
</gene>
<organism evidence="1 2">
    <name type="scientific">Argiope bruennichi</name>
    <name type="common">Wasp spider</name>
    <name type="synonym">Aranea bruennichi</name>
    <dbReference type="NCBI Taxonomy" id="94029"/>
    <lineage>
        <taxon>Eukaryota</taxon>
        <taxon>Metazoa</taxon>
        <taxon>Ecdysozoa</taxon>
        <taxon>Arthropoda</taxon>
        <taxon>Chelicerata</taxon>
        <taxon>Arachnida</taxon>
        <taxon>Araneae</taxon>
        <taxon>Araneomorphae</taxon>
        <taxon>Entelegynae</taxon>
        <taxon>Araneoidea</taxon>
        <taxon>Araneidae</taxon>
        <taxon>Argiope</taxon>
    </lineage>
</organism>
<dbReference type="EMBL" id="JABXBU010002228">
    <property type="protein sequence ID" value="KAF8771759.1"/>
    <property type="molecule type" value="Genomic_DNA"/>
</dbReference>
<dbReference type="AlphaFoldDB" id="A0A8T0EFW3"/>
<sequence>MESNLKGNKIVLRKVAQDVLLLVLFKHEMNQEKRKLRYQPEIVMDFINNLSDSVWTESCHNELRWKDFFNNHFKRMTTTPYLFANYVAYACYLSNKCVTDAFESCLITLSIVIYFVLQCWLRERKEFFNSCVDLFCAFFKKEIRTKFEDQGGWQKFIENLENLRTMKNCNQLANANQPVYELLKEYQNKHLESEEPYDIDGVVLKDITETQVETHQEAVTLAESVADKMKELCKKTFEEVLIDFEKLDKQIKETLVSMGKMLGEASSEISKKEEQALFRKAHDEASENNSSVTNSEKRKLQIKTETTSDLVAQNSNNINFQDGFLDIEALHLKQKSRKSERTKKLLSDLSMDIARISELVMFLCDENGIRVPIQVVDTNANS</sequence>
<comment type="caution">
    <text evidence="1">The sequence shown here is derived from an EMBL/GenBank/DDBJ whole genome shotgun (WGS) entry which is preliminary data.</text>
</comment>
<evidence type="ECO:0000313" key="2">
    <source>
        <dbReference type="Proteomes" id="UP000807504"/>
    </source>
</evidence>
<dbReference type="Proteomes" id="UP000807504">
    <property type="component" value="Unassembled WGS sequence"/>
</dbReference>
<evidence type="ECO:0000313" key="1">
    <source>
        <dbReference type="EMBL" id="KAF8771759.1"/>
    </source>
</evidence>
<reference evidence="1" key="2">
    <citation type="submission" date="2020-06" db="EMBL/GenBank/DDBJ databases">
        <authorList>
            <person name="Sheffer M."/>
        </authorList>
    </citation>
    <scope>NUCLEOTIDE SEQUENCE</scope>
</reference>
<reference evidence="1" key="1">
    <citation type="journal article" date="2020" name="bioRxiv">
        <title>Chromosome-level reference genome of the European wasp spider Argiope bruennichi: a resource for studies on range expansion and evolutionary adaptation.</title>
        <authorList>
            <person name="Sheffer M.M."/>
            <person name="Hoppe A."/>
            <person name="Krehenwinkel H."/>
            <person name="Uhl G."/>
            <person name="Kuss A.W."/>
            <person name="Jensen L."/>
            <person name="Jensen C."/>
            <person name="Gillespie R.G."/>
            <person name="Hoff K.J."/>
            <person name="Prost S."/>
        </authorList>
    </citation>
    <scope>NUCLEOTIDE SEQUENCE</scope>
</reference>
<proteinExistence type="predicted"/>
<accession>A0A8T0EFW3</accession>
<keyword evidence="2" id="KW-1185">Reference proteome</keyword>